<evidence type="ECO:0000313" key="2">
    <source>
        <dbReference type="Proteomes" id="UP000177067"/>
    </source>
</evidence>
<gene>
    <name evidence="1" type="ORF">A2725_01325</name>
</gene>
<name>A0A1F6LJ83_9BACT</name>
<protein>
    <submittedName>
        <fullName evidence="1">Uncharacterized protein</fullName>
    </submittedName>
</protein>
<organism evidence="1 2">
    <name type="scientific">Candidatus Magasanikbacteria bacterium RIFCSPHIGHO2_01_FULL_33_34</name>
    <dbReference type="NCBI Taxonomy" id="1798671"/>
    <lineage>
        <taxon>Bacteria</taxon>
        <taxon>Candidatus Magasanikiibacteriota</taxon>
    </lineage>
</organism>
<dbReference type="AlphaFoldDB" id="A0A1F6LJ83"/>
<dbReference type="Pfam" id="PF18908">
    <property type="entry name" value="DUF5663"/>
    <property type="match status" value="1"/>
</dbReference>
<dbReference type="EMBL" id="MFPS01000007">
    <property type="protein sequence ID" value="OGH59451.1"/>
    <property type="molecule type" value="Genomic_DNA"/>
</dbReference>
<accession>A0A1F6LJ83</accession>
<comment type="caution">
    <text evidence="1">The sequence shown here is derived from an EMBL/GenBank/DDBJ whole genome shotgun (WGS) entry which is preliminary data.</text>
</comment>
<reference evidence="1 2" key="1">
    <citation type="journal article" date="2016" name="Nat. Commun.">
        <title>Thousands of microbial genomes shed light on interconnected biogeochemical processes in an aquifer system.</title>
        <authorList>
            <person name="Anantharaman K."/>
            <person name="Brown C.T."/>
            <person name="Hug L.A."/>
            <person name="Sharon I."/>
            <person name="Castelle C.J."/>
            <person name="Probst A.J."/>
            <person name="Thomas B.C."/>
            <person name="Singh A."/>
            <person name="Wilkins M.J."/>
            <person name="Karaoz U."/>
            <person name="Brodie E.L."/>
            <person name="Williams K.H."/>
            <person name="Hubbard S.S."/>
            <person name="Banfield J.F."/>
        </authorList>
    </citation>
    <scope>NUCLEOTIDE SEQUENCE [LARGE SCALE GENOMIC DNA]</scope>
</reference>
<evidence type="ECO:0000313" key="1">
    <source>
        <dbReference type="EMBL" id="OGH59451.1"/>
    </source>
</evidence>
<sequence>MTNQDLINENLIEVLGIGSLPDERKIAMLKKMGELVQKRIALNILKKLGLEEKEKFVEATDNNDDGVVQTILDKHNIDMAGLIEEETNNLKQELKANTASLGV</sequence>
<proteinExistence type="predicted"/>
<dbReference type="Proteomes" id="UP000177067">
    <property type="component" value="Unassembled WGS sequence"/>
</dbReference>
<dbReference type="InterPro" id="IPR043722">
    <property type="entry name" value="DUF5663"/>
</dbReference>